<dbReference type="Proteomes" id="UP000533641">
    <property type="component" value="Unassembled WGS sequence"/>
</dbReference>
<proteinExistence type="predicted"/>
<evidence type="ECO:0000313" key="2">
    <source>
        <dbReference type="EMBL" id="MBB4279351.1"/>
    </source>
</evidence>
<feature type="region of interest" description="Disordered" evidence="1">
    <location>
        <begin position="412"/>
        <end position="437"/>
    </location>
</feature>
<organism evidence="2 3">
    <name type="scientific">Rhizobium mongolense</name>
    <dbReference type="NCBI Taxonomy" id="57676"/>
    <lineage>
        <taxon>Bacteria</taxon>
        <taxon>Pseudomonadati</taxon>
        <taxon>Pseudomonadota</taxon>
        <taxon>Alphaproteobacteria</taxon>
        <taxon>Hyphomicrobiales</taxon>
        <taxon>Rhizobiaceae</taxon>
        <taxon>Rhizobium/Agrobacterium group</taxon>
        <taxon>Rhizobium</taxon>
    </lineage>
</organism>
<accession>A0A7W6WII0</accession>
<evidence type="ECO:0000256" key="1">
    <source>
        <dbReference type="SAM" id="MobiDB-lite"/>
    </source>
</evidence>
<dbReference type="EMBL" id="JACIGM010000027">
    <property type="protein sequence ID" value="MBB4279351.1"/>
    <property type="molecule type" value="Genomic_DNA"/>
</dbReference>
<sequence length="437" mass="50126">MLNALLRQFREGTEITATGLSYRRIDFQELYEILPDAFVVKPAISRTEGVRLFSKAIRDCRISGTLTGDAIATRAAALHKVALAVPKVSFTLWTKFRAQGMPHSPGFKLKWQDIKLRSQAYLPSWLQKDEYLLNGVGRISPRQPEFYGHVILTCSDRDEDRAVDRMLEALQLMLGLLNLYETWEQSSFTSGRNWTEGGLWQGPNQFLFRNREFRGEDRIWYNPDYDLEAWNRHPPQIKRVLQVVPKTRLALAALETHPLKAVLVRAIQLLQEGFATRDGSLRLLRYWSALEQLYVEADAKGRSNEKVLERAVFAELEPELPRWKLEHLARVRNEYVHAGGSGDDLHHLCQFMRKMLARHINYWIFRCADFPDHAALLSFVKLSADRAALAEMRDLIDRRIDLIDQIVASAGPDEVDSEKKDPDKDRAAAEDVVAGNC</sequence>
<feature type="compositionally biased region" description="Basic and acidic residues" evidence="1">
    <location>
        <begin position="417"/>
        <end position="429"/>
    </location>
</feature>
<name>A0A7W6WII0_9HYPH</name>
<dbReference type="RefSeq" id="WP_183930890.1">
    <property type="nucleotide sequence ID" value="NZ_JACIGM010000027.1"/>
</dbReference>
<dbReference type="AlphaFoldDB" id="A0A7W6WII0"/>
<evidence type="ECO:0000313" key="3">
    <source>
        <dbReference type="Proteomes" id="UP000533641"/>
    </source>
</evidence>
<evidence type="ECO:0008006" key="4">
    <source>
        <dbReference type="Google" id="ProtNLM"/>
    </source>
</evidence>
<protein>
    <recommendedName>
        <fullName evidence="4">Apea-like HEPN domain-containing protein</fullName>
    </recommendedName>
</protein>
<gene>
    <name evidence="2" type="ORF">GGE12_007165</name>
</gene>
<reference evidence="2 3" key="1">
    <citation type="submission" date="2020-08" db="EMBL/GenBank/DDBJ databases">
        <title>Genomic Encyclopedia of Type Strains, Phase IV (KMG-V): Genome sequencing to study the core and pangenomes of soil and plant-associated prokaryotes.</title>
        <authorList>
            <person name="Whitman W."/>
        </authorList>
    </citation>
    <scope>NUCLEOTIDE SEQUENCE [LARGE SCALE GENOMIC DNA]</scope>
    <source>
        <strain evidence="2 3">SEMIA 402</strain>
    </source>
</reference>
<comment type="caution">
    <text evidence="2">The sequence shown here is derived from an EMBL/GenBank/DDBJ whole genome shotgun (WGS) entry which is preliminary data.</text>
</comment>